<reference evidence="1 2" key="1">
    <citation type="journal article" date="2024" name="G3 (Bethesda)">
        <title>Genome assembly of Hibiscus sabdariffa L. provides insights into metabolisms of medicinal natural products.</title>
        <authorList>
            <person name="Kim T."/>
        </authorList>
    </citation>
    <scope>NUCLEOTIDE SEQUENCE [LARGE SCALE GENOMIC DNA]</scope>
    <source>
        <strain evidence="1">TK-2024</strain>
        <tissue evidence="1">Old leaves</tissue>
    </source>
</reference>
<evidence type="ECO:0000313" key="1">
    <source>
        <dbReference type="EMBL" id="KAK8498330.1"/>
    </source>
</evidence>
<feature type="non-terminal residue" evidence="1">
    <location>
        <position position="1"/>
    </location>
</feature>
<dbReference type="Proteomes" id="UP001472677">
    <property type="component" value="Unassembled WGS sequence"/>
</dbReference>
<proteinExistence type="predicted"/>
<accession>A0ABR2AVX6</accession>
<protein>
    <submittedName>
        <fullName evidence="1">Uncharacterized protein</fullName>
    </submittedName>
</protein>
<dbReference type="EMBL" id="JBBPBM010000269">
    <property type="protein sequence ID" value="KAK8498330.1"/>
    <property type="molecule type" value="Genomic_DNA"/>
</dbReference>
<name>A0ABR2AVX6_9ROSI</name>
<evidence type="ECO:0000313" key="2">
    <source>
        <dbReference type="Proteomes" id="UP001472677"/>
    </source>
</evidence>
<sequence>LIADLESPTHLFIFSGW</sequence>
<keyword evidence="2" id="KW-1185">Reference proteome</keyword>
<organism evidence="1 2">
    <name type="scientific">Hibiscus sabdariffa</name>
    <name type="common">roselle</name>
    <dbReference type="NCBI Taxonomy" id="183260"/>
    <lineage>
        <taxon>Eukaryota</taxon>
        <taxon>Viridiplantae</taxon>
        <taxon>Streptophyta</taxon>
        <taxon>Embryophyta</taxon>
        <taxon>Tracheophyta</taxon>
        <taxon>Spermatophyta</taxon>
        <taxon>Magnoliopsida</taxon>
        <taxon>eudicotyledons</taxon>
        <taxon>Gunneridae</taxon>
        <taxon>Pentapetalae</taxon>
        <taxon>rosids</taxon>
        <taxon>malvids</taxon>
        <taxon>Malvales</taxon>
        <taxon>Malvaceae</taxon>
        <taxon>Malvoideae</taxon>
        <taxon>Hibiscus</taxon>
    </lineage>
</organism>
<gene>
    <name evidence="1" type="ORF">V6N12_073500</name>
</gene>
<comment type="caution">
    <text evidence="1">The sequence shown here is derived from an EMBL/GenBank/DDBJ whole genome shotgun (WGS) entry which is preliminary data.</text>
</comment>